<dbReference type="Pfam" id="PF02777">
    <property type="entry name" value="Sod_Fe_C"/>
    <property type="match status" value="1"/>
</dbReference>
<gene>
    <name evidence="3" type="ORF">HETSPECPRED_006110</name>
</gene>
<sequence>MVATSLIRQQSALLARTPLPRKCLFTPRTQVRYKHFKPALTHGNIFEKDGVNNMMSAEGFDLAWTQYQEYLVSELNAMTHAGTPDDGLRVKDLIIKYARDADKATIFNFASMAYNNHFMFSTLTSKPVPPSSMLEQQISLSNFSSLESLRETFIATADSMFGPGFTWLIKRNTDQKLSILNTYLAGSPFPGAHHRRQPIDAATTPKDLVPGAQKAWQSVMARSSGIGNMNAGKMGAFAEYGQLAPGGVDLDVLTCVNTWQHCWLMDKGIAGKREYLEDWWDSIDWRVVEANAGWGDNPVIPKEKTKSWATPAYYA</sequence>
<comment type="function">
    <text evidence="1">Component of the mitochondrial ribosome (mitoribosome), a dedicated translation machinery responsible for the synthesis of mitochondrial genome-encoded proteins, including at least some of the essential transmembrane subunits of the mitochondrial respiratory chain. The mitoribosomes are attached to the mitochondrial inner membrane and translation products are cotranslationally integrated into the membrane.</text>
</comment>
<dbReference type="OrthoDB" id="275227at2759"/>
<feature type="domain" description="Manganese/iron superoxide dismutase C-terminal" evidence="2">
    <location>
        <begin position="132"/>
        <end position="190"/>
    </location>
</feature>
<proteinExistence type="predicted"/>
<dbReference type="InterPro" id="IPR036324">
    <property type="entry name" value="Mn/Fe_SOD_N_sf"/>
</dbReference>
<reference evidence="3" key="1">
    <citation type="submission" date="2021-03" db="EMBL/GenBank/DDBJ databases">
        <authorList>
            <person name="Tagirdzhanova G."/>
        </authorList>
    </citation>
    <scope>NUCLEOTIDE SEQUENCE</scope>
</reference>
<evidence type="ECO:0000259" key="2">
    <source>
        <dbReference type="Pfam" id="PF02777"/>
    </source>
</evidence>
<dbReference type="SUPFAM" id="SSF46609">
    <property type="entry name" value="Fe,Mn superoxide dismutase (SOD), N-terminal domain"/>
    <property type="match status" value="1"/>
</dbReference>
<dbReference type="GO" id="GO:0046872">
    <property type="term" value="F:metal ion binding"/>
    <property type="evidence" value="ECO:0007669"/>
    <property type="project" value="InterPro"/>
</dbReference>
<dbReference type="InterPro" id="IPR036314">
    <property type="entry name" value="SOD_C_sf"/>
</dbReference>
<evidence type="ECO:0000256" key="1">
    <source>
        <dbReference type="ARBA" id="ARBA00037226"/>
    </source>
</evidence>
<dbReference type="PANTHER" id="PTHR43595">
    <property type="entry name" value="37S RIBOSOMAL PROTEIN S26, MITOCHONDRIAL"/>
    <property type="match status" value="1"/>
</dbReference>
<dbReference type="EMBL" id="CAJPDS010000004">
    <property type="protein sequence ID" value="CAF9906220.1"/>
    <property type="molecule type" value="Genomic_DNA"/>
</dbReference>
<accession>A0A8H3I3S7</accession>
<dbReference type="GO" id="GO:0004784">
    <property type="term" value="F:superoxide dismutase activity"/>
    <property type="evidence" value="ECO:0007669"/>
    <property type="project" value="InterPro"/>
</dbReference>
<dbReference type="InterPro" id="IPR019832">
    <property type="entry name" value="Mn/Fe_SOD_C"/>
</dbReference>
<name>A0A8H3I3S7_9LECA</name>
<comment type="caution">
    <text evidence="3">The sequence shown here is derived from an EMBL/GenBank/DDBJ whole genome shotgun (WGS) entry which is preliminary data.</text>
</comment>
<dbReference type="GO" id="GO:0005737">
    <property type="term" value="C:cytoplasm"/>
    <property type="evidence" value="ECO:0007669"/>
    <property type="project" value="TreeGrafter"/>
</dbReference>
<evidence type="ECO:0000313" key="4">
    <source>
        <dbReference type="Proteomes" id="UP000664521"/>
    </source>
</evidence>
<keyword evidence="4" id="KW-1185">Reference proteome</keyword>
<dbReference type="SUPFAM" id="SSF54719">
    <property type="entry name" value="Fe,Mn superoxide dismutase (SOD), C-terminal domain"/>
    <property type="match status" value="1"/>
</dbReference>
<dbReference type="Proteomes" id="UP000664521">
    <property type="component" value="Unassembled WGS sequence"/>
</dbReference>
<dbReference type="PANTHER" id="PTHR43595:SF2">
    <property type="entry name" value="SMALL RIBOSOMAL SUBUNIT PROTEIN MS42"/>
    <property type="match status" value="1"/>
</dbReference>
<evidence type="ECO:0000313" key="3">
    <source>
        <dbReference type="EMBL" id="CAF9906220.1"/>
    </source>
</evidence>
<protein>
    <recommendedName>
        <fullName evidence="2">Manganese/iron superoxide dismutase C-terminal domain-containing protein</fullName>
    </recommendedName>
</protein>
<organism evidence="3 4">
    <name type="scientific">Heterodermia speciosa</name>
    <dbReference type="NCBI Taxonomy" id="116794"/>
    <lineage>
        <taxon>Eukaryota</taxon>
        <taxon>Fungi</taxon>
        <taxon>Dikarya</taxon>
        <taxon>Ascomycota</taxon>
        <taxon>Pezizomycotina</taxon>
        <taxon>Lecanoromycetes</taxon>
        <taxon>OSLEUM clade</taxon>
        <taxon>Lecanoromycetidae</taxon>
        <taxon>Caliciales</taxon>
        <taxon>Physciaceae</taxon>
        <taxon>Heterodermia</taxon>
    </lineage>
</organism>
<dbReference type="AlphaFoldDB" id="A0A8H3I3S7"/>
<dbReference type="Gene3D" id="3.55.40.20">
    <property type="entry name" value="Iron/manganese superoxide dismutase, C-terminal domain"/>
    <property type="match status" value="1"/>
</dbReference>